<comment type="caution">
    <text evidence="2">The sequence shown here is derived from an EMBL/GenBank/DDBJ whole genome shotgun (WGS) entry which is preliminary data.</text>
</comment>
<evidence type="ECO:0000313" key="3">
    <source>
        <dbReference type="Proteomes" id="UP000031030"/>
    </source>
</evidence>
<dbReference type="InterPro" id="IPR036628">
    <property type="entry name" value="Clp_N_dom_sf"/>
</dbReference>
<name>A0A0B1ZZW2_9MICO</name>
<evidence type="ECO:0000259" key="1">
    <source>
        <dbReference type="Pfam" id="PF02861"/>
    </source>
</evidence>
<dbReference type="InterPro" id="IPR004176">
    <property type="entry name" value="Clp_R_N"/>
</dbReference>
<dbReference type="OrthoDB" id="3628183at2"/>
<evidence type="ECO:0000313" key="2">
    <source>
        <dbReference type="EMBL" id="KHK95107.1"/>
    </source>
</evidence>
<dbReference type="GO" id="GO:0006508">
    <property type="term" value="P:proteolysis"/>
    <property type="evidence" value="ECO:0007669"/>
    <property type="project" value="UniProtKB-KW"/>
</dbReference>
<proteinExistence type="predicted"/>
<accession>A0A0B1ZZW2</accession>
<reference evidence="2 3" key="1">
    <citation type="submission" date="2014-11" db="EMBL/GenBank/DDBJ databases">
        <title>Genome sequence of Microbacterium mangrovi MUSC 115(T).</title>
        <authorList>
            <person name="Lee L.-H."/>
        </authorList>
    </citation>
    <scope>NUCLEOTIDE SEQUENCE [LARGE SCALE GENOMIC DNA]</scope>
    <source>
        <strain evidence="2 3">MUSC 115</strain>
    </source>
</reference>
<gene>
    <name evidence="2" type="ORF">LK09_20175</name>
</gene>
<keyword evidence="2" id="KW-0645">Protease</keyword>
<dbReference type="STRING" id="1348253.LK09_20175"/>
<dbReference type="Pfam" id="PF02861">
    <property type="entry name" value="Clp_N"/>
    <property type="match status" value="1"/>
</dbReference>
<dbReference type="EMBL" id="JTDK01000028">
    <property type="protein sequence ID" value="KHK95107.1"/>
    <property type="molecule type" value="Genomic_DNA"/>
</dbReference>
<keyword evidence="2" id="KW-0378">Hydrolase</keyword>
<dbReference type="Gene3D" id="1.10.1780.10">
    <property type="entry name" value="Clp, N-terminal domain"/>
    <property type="match status" value="1"/>
</dbReference>
<dbReference type="AlphaFoldDB" id="A0A0B1ZZW2"/>
<sequence>MFERFAQNARSAVEDARYEAERRGDARIGSEHLLIALLGDDTVAAASGVDAETARTAADRLDHEALVAVGLGTVEFRPLRPGRGGRRVRHFTAGARSVIAQSLSRATAEKSRTITVRHLMLSVLDRPAPDPAAAVWAALPVDTSAVRERLDAAR</sequence>
<keyword evidence="3" id="KW-1185">Reference proteome</keyword>
<organism evidence="2 3">
    <name type="scientific">Microbacterium mangrovi</name>
    <dbReference type="NCBI Taxonomy" id="1348253"/>
    <lineage>
        <taxon>Bacteria</taxon>
        <taxon>Bacillati</taxon>
        <taxon>Actinomycetota</taxon>
        <taxon>Actinomycetes</taxon>
        <taxon>Micrococcales</taxon>
        <taxon>Microbacteriaceae</taxon>
        <taxon>Microbacterium</taxon>
    </lineage>
</organism>
<dbReference type="Proteomes" id="UP000031030">
    <property type="component" value="Unassembled WGS sequence"/>
</dbReference>
<dbReference type="GO" id="GO:0008233">
    <property type="term" value="F:peptidase activity"/>
    <property type="evidence" value="ECO:0007669"/>
    <property type="project" value="UniProtKB-KW"/>
</dbReference>
<feature type="domain" description="Clp R" evidence="1">
    <location>
        <begin position="4"/>
        <end position="60"/>
    </location>
</feature>
<protein>
    <submittedName>
        <fullName evidence="2">Clp protease</fullName>
    </submittedName>
</protein>
<dbReference type="RefSeq" id="WP_039403722.1">
    <property type="nucleotide sequence ID" value="NZ_JTDK01000028.1"/>
</dbReference>
<dbReference type="SUPFAM" id="SSF81923">
    <property type="entry name" value="Double Clp-N motif"/>
    <property type="match status" value="2"/>
</dbReference>